<keyword evidence="1" id="KW-0732">Signal</keyword>
<gene>
    <name evidence="2" type="primary">Hypp5966</name>
    <name evidence="2" type="ORF">BLAG_LOCUS4286</name>
</gene>
<keyword evidence="3" id="KW-1185">Reference proteome</keyword>
<accession>A0A8J9W028</accession>
<dbReference type="AlphaFoldDB" id="A0A8J9W028"/>
<reference evidence="2" key="1">
    <citation type="submission" date="2022-01" db="EMBL/GenBank/DDBJ databases">
        <authorList>
            <person name="Braso-Vives M."/>
        </authorList>
    </citation>
    <scope>NUCLEOTIDE SEQUENCE</scope>
</reference>
<organism evidence="2 3">
    <name type="scientific">Branchiostoma lanceolatum</name>
    <name type="common">Common lancelet</name>
    <name type="synonym">Amphioxus lanceolatum</name>
    <dbReference type="NCBI Taxonomy" id="7740"/>
    <lineage>
        <taxon>Eukaryota</taxon>
        <taxon>Metazoa</taxon>
        <taxon>Chordata</taxon>
        <taxon>Cephalochordata</taxon>
        <taxon>Leptocardii</taxon>
        <taxon>Amphioxiformes</taxon>
        <taxon>Branchiostomatidae</taxon>
        <taxon>Branchiostoma</taxon>
    </lineage>
</organism>
<proteinExistence type="predicted"/>
<name>A0A8J9W028_BRALA</name>
<dbReference type="Proteomes" id="UP000838412">
    <property type="component" value="Chromosome 11"/>
</dbReference>
<evidence type="ECO:0000313" key="3">
    <source>
        <dbReference type="Proteomes" id="UP000838412"/>
    </source>
</evidence>
<dbReference type="OrthoDB" id="10049755at2759"/>
<feature type="chain" id="PRO_5035465555" evidence="1">
    <location>
        <begin position="21"/>
        <end position="234"/>
    </location>
</feature>
<sequence length="234" mass="26495">MKTSCLIILLLGITLPCFESAPQTFDDETESKLMAILKAAKGMKWNDQVEKGMETIIKDEEGDKDPEQESEIVKDEIAMAFKRMMMLDPSAEMTLKDEFRSILGAEKAETIFKEAEKIMWQELQEQARIDKELSLKTSQKKAFSKLVNDVEKGKDPLHERKKIEMKIKEDAAKILSLSPEDQEEEKDRFYAEYGEATGEKVFQAIKIIHEEAVKKAVASNAAQKELQGLATATS</sequence>
<dbReference type="EMBL" id="OV696696">
    <property type="protein sequence ID" value="CAH1240286.1"/>
    <property type="molecule type" value="Genomic_DNA"/>
</dbReference>
<feature type="signal peptide" evidence="1">
    <location>
        <begin position="1"/>
        <end position="20"/>
    </location>
</feature>
<evidence type="ECO:0000313" key="2">
    <source>
        <dbReference type="EMBL" id="CAH1240286.1"/>
    </source>
</evidence>
<protein>
    <submittedName>
        <fullName evidence="2">Hypp5966 protein</fullName>
    </submittedName>
</protein>
<evidence type="ECO:0000256" key="1">
    <source>
        <dbReference type="SAM" id="SignalP"/>
    </source>
</evidence>